<dbReference type="Proteomes" id="UP000009886">
    <property type="component" value="Unassembled WGS sequence"/>
</dbReference>
<dbReference type="VEuPathDB" id="FungiDB:PDIP_65920"/>
<evidence type="ECO:0000256" key="1">
    <source>
        <dbReference type="SAM" id="MobiDB-lite"/>
    </source>
</evidence>
<reference evidence="3" key="1">
    <citation type="journal article" date="2012" name="BMC Genomics">
        <title>Genome sequence of the necrotrophic fungus Penicillium digitatum, the main postharvest pathogen of citrus.</title>
        <authorList>
            <person name="Marcet-Houben M."/>
            <person name="Ballester A.-R."/>
            <person name="de la Fuente B."/>
            <person name="Harries E."/>
            <person name="Marcos J.F."/>
            <person name="Gonzalez-Candelas L."/>
            <person name="Gabaldon T."/>
        </authorList>
    </citation>
    <scope>NUCLEOTIDE SEQUENCE [LARGE SCALE GENOMIC DNA]</scope>
    <source>
        <strain evidence="3">Pd1 / CECT 20795</strain>
    </source>
</reference>
<dbReference type="KEGG" id="pdp:PDIP_65920"/>
<protein>
    <submittedName>
        <fullName evidence="2">Uncharacterized protein</fullName>
    </submittedName>
</protein>
<dbReference type="AlphaFoldDB" id="K9G771"/>
<sequence>MSFLRHAHPSNGLPPPPPPTLKNSLNCTV</sequence>
<organism evidence="2 3">
    <name type="scientific">Penicillium digitatum (strain Pd1 / CECT 20795)</name>
    <name type="common">Green mold</name>
    <dbReference type="NCBI Taxonomy" id="1170230"/>
    <lineage>
        <taxon>Eukaryota</taxon>
        <taxon>Fungi</taxon>
        <taxon>Dikarya</taxon>
        <taxon>Ascomycota</taxon>
        <taxon>Pezizomycotina</taxon>
        <taxon>Eurotiomycetes</taxon>
        <taxon>Eurotiomycetidae</taxon>
        <taxon>Eurotiales</taxon>
        <taxon>Aspergillaceae</taxon>
        <taxon>Penicillium</taxon>
    </lineage>
</organism>
<dbReference type="HOGENOM" id="CLU_3410712_0_0_1"/>
<evidence type="ECO:0000313" key="2">
    <source>
        <dbReference type="EMBL" id="EKV09081.1"/>
    </source>
</evidence>
<feature type="region of interest" description="Disordered" evidence="1">
    <location>
        <begin position="1"/>
        <end position="29"/>
    </location>
</feature>
<dbReference type="EMBL" id="AKCU01000434">
    <property type="protein sequence ID" value="EKV09081.1"/>
    <property type="molecule type" value="Genomic_DNA"/>
</dbReference>
<accession>K9G771</accession>
<name>K9G771_PEND1</name>
<gene>
    <name evidence="2" type="ORF">PDIP_65920</name>
</gene>
<comment type="caution">
    <text evidence="2">The sequence shown here is derived from an EMBL/GenBank/DDBJ whole genome shotgun (WGS) entry which is preliminary data.</text>
</comment>
<evidence type="ECO:0000313" key="3">
    <source>
        <dbReference type="Proteomes" id="UP000009886"/>
    </source>
</evidence>
<proteinExistence type="predicted"/>